<gene>
    <name evidence="3" type="ORF">K2173_003814</name>
</gene>
<accession>A0AAV8SJP7</accession>
<evidence type="ECO:0000313" key="3">
    <source>
        <dbReference type="EMBL" id="KAJ8752206.1"/>
    </source>
</evidence>
<evidence type="ECO:0000256" key="1">
    <source>
        <dbReference type="SAM" id="MobiDB-lite"/>
    </source>
</evidence>
<keyword evidence="4" id="KW-1185">Reference proteome</keyword>
<dbReference type="PANTHER" id="PTHR35719:SF5">
    <property type="entry name" value="T6K12.7 PROTEIN"/>
    <property type="match status" value="1"/>
</dbReference>
<keyword evidence="2" id="KW-1133">Transmembrane helix</keyword>
<evidence type="ECO:0000313" key="4">
    <source>
        <dbReference type="Proteomes" id="UP001159364"/>
    </source>
</evidence>
<dbReference type="Proteomes" id="UP001159364">
    <property type="component" value="Linkage Group LG10"/>
</dbReference>
<dbReference type="EMBL" id="JAIWQS010000010">
    <property type="protein sequence ID" value="KAJ8752206.1"/>
    <property type="molecule type" value="Genomic_DNA"/>
</dbReference>
<name>A0AAV8SJP7_9ROSI</name>
<keyword evidence="2" id="KW-0472">Membrane</keyword>
<dbReference type="PANTHER" id="PTHR35719">
    <property type="entry name" value="OS01G0680600 PROTEIN"/>
    <property type="match status" value="1"/>
</dbReference>
<evidence type="ECO:0000256" key="2">
    <source>
        <dbReference type="SAM" id="Phobius"/>
    </source>
</evidence>
<feature type="transmembrane region" description="Helical" evidence="2">
    <location>
        <begin position="99"/>
        <end position="120"/>
    </location>
</feature>
<feature type="region of interest" description="Disordered" evidence="1">
    <location>
        <begin position="151"/>
        <end position="194"/>
    </location>
</feature>
<keyword evidence="2" id="KW-0812">Transmembrane</keyword>
<protein>
    <submittedName>
        <fullName evidence="3">Uncharacterized protein</fullName>
    </submittedName>
</protein>
<feature type="region of interest" description="Disordered" evidence="1">
    <location>
        <begin position="211"/>
        <end position="234"/>
    </location>
</feature>
<proteinExistence type="predicted"/>
<sequence>MGTHTHSLHLLLRLSSTPTPSLNPNTLSYSNRLFAAGSPRWSSKSAARSTSAGRSRFDFEVDEDEDWARKRRTWWSADVADGGGGFLDLDDDEEEDGFWVLKVVQAFGWILPAVAISLLLGTGPNAFLMALAVPLGQTALSLVVDKVWGSTMSSPKPRRRTKVRKRPVTAKRNERKGEETKGGSRRGSYQSWVGTDHDSFTKGSKEKTRFGGWDELDKMNGKVPKGTPVRDEDGLQRKQKFQNRNKLSSVRDTPLLLRLLIAAFPFLASWTRFLF</sequence>
<feature type="compositionally biased region" description="Basic residues" evidence="1">
    <location>
        <begin position="156"/>
        <end position="169"/>
    </location>
</feature>
<feature type="transmembrane region" description="Helical" evidence="2">
    <location>
        <begin position="255"/>
        <end position="273"/>
    </location>
</feature>
<dbReference type="AlphaFoldDB" id="A0AAV8SJP7"/>
<reference evidence="3 4" key="1">
    <citation type="submission" date="2021-09" db="EMBL/GenBank/DDBJ databases">
        <title>Genomic insights and catalytic innovation underlie evolution of tropane alkaloids biosynthesis.</title>
        <authorList>
            <person name="Wang Y.-J."/>
            <person name="Tian T."/>
            <person name="Huang J.-P."/>
            <person name="Huang S.-X."/>
        </authorList>
    </citation>
    <scope>NUCLEOTIDE SEQUENCE [LARGE SCALE GENOMIC DNA]</scope>
    <source>
        <strain evidence="3">KIB-2018</strain>
        <tissue evidence="3">Leaf</tissue>
    </source>
</reference>
<comment type="caution">
    <text evidence="3">The sequence shown here is derived from an EMBL/GenBank/DDBJ whole genome shotgun (WGS) entry which is preliminary data.</text>
</comment>
<feature type="compositionally biased region" description="Basic and acidic residues" evidence="1">
    <location>
        <begin position="171"/>
        <end position="182"/>
    </location>
</feature>
<organism evidence="3 4">
    <name type="scientific">Erythroxylum novogranatense</name>
    <dbReference type="NCBI Taxonomy" id="1862640"/>
    <lineage>
        <taxon>Eukaryota</taxon>
        <taxon>Viridiplantae</taxon>
        <taxon>Streptophyta</taxon>
        <taxon>Embryophyta</taxon>
        <taxon>Tracheophyta</taxon>
        <taxon>Spermatophyta</taxon>
        <taxon>Magnoliopsida</taxon>
        <taxon>eudicotyledons</taxon>
        <taxon>Gunneridae</taxon>
        <taxon>Pentapetalae</taxon>
        <taxon>rosids</taxon>
        <taxon>fabids</taxon>
        <taxon>Malpighiales</taxon>
        <taxon>Erythroxylaceae</taxon>
        <taxon>Erythroxylum</taxon>
    </lineage>
</organism>